<evidence type="ECO:0000313" key="1">
    <source>
        <dbReference type="EMBL" id="KKM21705.1"/>
    </source>
</evidence>
<name>A0A0F9L1Z2_9ZZZZ</name>
<dbReference type="AlphaFoldDB" id="A0A0F9L1Z2"/>
<gene>
    <name evidence="1" type="ORF">LCGC14_1632780</name>
</gene>
<protein>
    <submittedName>
        <fullName evidence="1">Uncharacterized protein</fullName>
    </submittedName>
</protein>
<dbReference type="EMBL" id="LAZR01013497">
    <property type="protein sequence ID" value="KKM21705.1"/>
    <property type="molecule type" value="Genomic_DNA"/>
</dbReference>
<accession>A0A0F9L1Z2</accession>
<comment type="caution">
    <text evidence="1">The sequence shown here is derived from an EMBL/GenBank/DDBJ whole genome shotgun (WGS) entry which is preliminary data.</text>
</comment>
<sequence>MNSYKVVPILRMIMTDLIDLIQAVGKEDSDITNFYINKIVADLGRIQFYLKKNPDESNHSSPA</sequence>
<organism evidence="1">
    <name type="scientific">marine sediment metagenome</name>
    <dbReference type="NCBI Taxonomy" id="412755"/>
    <lineage>
        <taxon>unclassified sequences</taxon>
        <taxon>metagenomes</taxon>
        <taxon>ecological metagenomes</taxon>
    </lineage>
</organism>
<reference evidence="1" key="1">
    <citation type="journal article" date="2015" name="Nature">
        <title>Complex archaea that bridge the gap between prokaryotes and eukaryotes.</title>
        <authorList>
            <person name="Spang A."/>
            <person name="Saw J.H."/>
            <person name="Jorgensen S.L."/>
            <person name="Zaremba-Niedzwiedzka K."/>
            <person name="Martijn J."/>
            <person name="Lind A.E."/>
            <person name="van Eijk R."/>
            <person name="Schleper C."/>
            <person name="Guy L."/>
            <person name="Ettema T.J."/>
        </authorList>
    </citation>
    <scope>NUCLEOTIDE SEQUENCE</scope>
</reference>
<proteinExistence type="predicted"/>